<dbReference type="SUPFAM" id="SSF53300">
    <property type="entry name" value="vWA-like"/>
    <property type="match status" value="1"/>
</dbReference>
<dbReference type="STRING" id="1035195.HMPREF9997_00073"/>
<dbReference type="EMBL" id="AMEM01000005">
    <property type="protein sequence ID" value="EKX92407.1"/>
    <property type="molecule type" value="Genomic_DNA"/>
</dbReference>
<evidence type="ECO:0000313" key="5">
    <source>
        <dbReference type="Proteomes" id="UP000010445"/>
    </source>
</evidence>
<dbReference type="HOGENOM" id="CLU_027192_0_0_11"/>
<comment type="caution">
    <text evidence="4">The sequence shown here is derived from an EMBL/GenBank/DDBJ whole genome shotgun (WGS) entry which is preliminary data.</text>
</comment>
<name>L1MMF2_9CORY</name>
<dbReference type="Gene3D" id="3.40.50.410">
    <property type="entry name" value="von Willebrand factor, type A domain"/>
    <property type="match status" value="1"/>
</dbReference>
<feature type="domain" description="VWFA" evidence="3">
    <location>
        <begin position="61"/>
        <end position="247"/>
    </location>
</feature>
<evidence type="ECO:0000313" key="4">
    <source>
        <dbReference type="EMBL" id="EKX92407.1"/>
    </source>
</evidence>
<protein>
    <submittedName>
        <fullName evidence="4">von Willebrand factor type A domain protein</fullName>
    </submittedName>
</protein>
<evidence type="ECO:0000256" key="1">
    <source>
        <dbReference type="SAM" id="MobiDB-lite"/>
    </source>
</evidence>
<dbReference type="InterPro" id="IPR002035">
    <property type="entry name" value="VWF_A"/>
</dbReference>
<keyword evidence="2" id="KW-1133">Transmembrane helix</keyword>
<dbReference type="eggNOG" id="COG2304">
    <property type="taxonomic scope" value="Bacteria"/>
</dbReference>
<keyword evidence="2" id="KW-0812">Transmembrane</keyword>
<keyword evidence="2" id="KW-0472">Membrane</keyword>
<dbReference type="InterPro" id="IPR036465">
    <property type="entry name" value="vWFA_dom_sf"/>
</dbReference>
<proteinExistence type="predicted"/>
<gene>
    <name evidence="4" type="ORF">HMPREF9997_00073</name>
</gene>
<reference evidence="4 5" key="1">
    <citation type="submission" date="2012-05" db="EMBL/GenBank/DDBJ databases">
        <authorList>
            <person name="Weinstock G."/>
            <person name="Sodergren E."/>
            <person name="Lobos E.A."/>
            <person name="Fulton L."/>
            <person name="Fulton R."/>
            <person name="Courtney L."/>
            <person name="Fronick C."/>
            <person name="O'Laughlin M."/>
            <person name="Godfrey J."/>
            <person name="Wilson R.M."/>
            <person name="Miner T."/>
            <person name="Farmer C."/>
            <person name="Delehaunty K."/>
            <person name="Cordes M."/>
            <person name="Minx P."/>
            <person name="Tomlinson C."/>
            <person name="Chen J."/>
            <person name="Wollam A."/>
            <person name="Pepin K.H."/>
            <person name="Bhonagiri V."/>
            <person name="Zhang X."/>
            <person name="Suruliraj S."/>
            <person name="Warren W."/>
            <person name="Mitreva M."/>
            <person name="Mardis E.R."/>
            <person name="Wilson R.K."/>
        </authorList>
    </citation>
    <scope>NUCLEOTIDE SEQUENCE [LARGE SCALE GENOMIC DNA]</scope>
    <source>
        <strain evidence="4 5">F0235</strain>
    </source>
</reference>
<evidence type="ECO:0000256" key="2">
    <source>
        <dbReference type="SAM" id="Phobius"/>
    </source>
</evidence>
<sequence>MVNQVIMKYRALTKVIAHLVVCAGLIGGSFLAVPHVALQAMAQTKPTQGTQHVAQADGNAPTMVILDASGSMLAQDVDGKTRMAAAKEALTGFLNDVPDNAPLGLMTYGTKTGSSDAEKAAGCKDVTLLSAPGQRTAKSLVGDIQGITPRGYTPIGLSIQQAVQQLPKQGPKSVVLVSDGIETCAPPPVCDIAYELKREHPNLLIHTVGFKVDDAARTELSCVAQATGGTYTDADSAEALRSTLTTVTLRTGQGYQLPAKRVKASANSDDKVPTVNAGPVGHPTRVTVETPAEIKDEIAAEDYYVKIRVPEGHQLHVAYTAKHQVGSGGLLPGGIEVDTKVQDSKGHQCTAYVKHIDSNNHMNIPRSGEIIVNRNSGCTGEEYLLDFSVERNFGFKSPVEFDTTIVAVPQLSDVGDPANKAQSPVRKDTDLAAVPAVGQQLVTPGTEPDSAPNVPPTFRSEIVIGETQYVKIPAGWGQNLNFELSVVDEGRVDGQLFEDAVKEFEFALLNPARESVDLIGATTSDVTDVNKPVRFGTARAVSFANADQPNPAWLAGDHYLAVTLARNIGDNTDEKTLSVPVRYQIAFAPVGVAVAGPIFPDFTLPEESVSTSTTSASSAPSTAAANADVSSTSSTTRLAIGVAVVGIVVLLAAVLVATTVIRRRG</sequence>
<dbReference type="Proteomes" id="UP000010445">
    <property type="component" value="Unassembled WGS sequence"/>
</dbReference>
<feature type="transmembrane region" description="Helical" evidence="2">
    <location>
        <begin position="638"/>
        <end position="661"/>
    </location>
</feature>
<dbReference type="SMART" id="SM00327">
    <property type="entry name" value="VWA"/>
    <property type="match status" value="1"/>
</dbReference>
<organism evidence="4 5">
    <name type="scientific">Corynebacterium durum F0235</name>
    <dbReference type="NCBI Taxonomy" id="1035195"/>
    <lineage>
        <taxon>Bacteria</taxon>
        <taxon>Bacillati</taxon>
        <taxon>Actinomycetota</taxon>
        <taxon>Actinomycetes</taxon>
        <taxon>Mycobacteriales</taxon>
        <taxon>Corynebacteriaceae</taxon>
        <taxon>Corynebacterium</taxon>
    </lineage>
</organism>
<dbReference type="AlphaFoldDB" id="L1MMF2"/>
<dbReference type="Pfam" id="PF13519">
    <property type="entry name" value="VWA_2"/>
    <property type="match status" value="1"/>
</dbReference>
<evidence type="ECO:0000259" key="3">
    <source>
        <dbReference type="PROSITE" id="PS50234"/>
    </source>
</evidence>
<keyword evidence="5" id="KW-1185">Reference proteome</keyword>
<dbReference type="OrthoDB" id="4318225at2"/>
<feature type="region of interest" description="Disordered" evidence="1">
    <location>
        <begin position="263"/>
        <end position="284"/>
    </location>
</feature>
<dbReference type="PROSITE" id="PS50234">
    <property type="entry name" value="VWFA"/>
    <property type="match status" value="1"/>
</dbReference>
<dbReference type="PATRIC" id="fig|1035195.3.peg.64"/>
<accession>L1MMF2</accession>